<evidence type="ECO:0000256" key="6">
    <source>
        <dbReference type="SAM" id="Phobius"/>
    </source>
</evidence>
<keyword evidence="3" id="KW-0998">Cell outer membrane</keyword>
<dbReference type="InterPro" id="IPR006664">
    <property type="entry name" value="OMP_bac"/>
</dbReference>
<dbReference type="EMBL" id="CP117414">
    <property type="protein sequence ID" value="WCT75898.1"/>
    <property type="molecule type" value="Genomic_DNA"/>
</dbReference>
<reference evidence="8 9" key="1">
    <citation type="submission" date="2023-02" db="EMBL/GenBank/DDBJ databases">
        <title>Genome sequence of Sphingomonas naphthae.</title>
        <authorList>
            <person name="Kim S."/>
            <person name="Heo J."/>
            <person name="Kwon S.-W."/>
        </authorList>
    </citation>
    <scope>NUCLEOTIDE SEQUENCE [LARGE SCALE GENOMIC DNA]</scope>
    <source>
        <strain evidence="8 9">KACC 18716</strain>
        <plasmid evidence="8 9">unnamed3</plasmid>
    </source>
</reference>
<feature type="region of interest" description="Disordered" evidence="5">
    <location>
        <begin position="177"/>
        <end position="207"/>
    </location>
</feature>
<dbReference type="InterPro" id="IPR050330">
    <property type="entry name" value="Bact_OuterMem_StrucFunc"/>
</dbReference>
<evidence type="ECO:0000313" key="9">
    <source>
        <dbReference type="Proteomes" id="UP001220395"/>
    </source>
</evidence>
<dbReference type="InterPro" id="IPR036737">
    <property type="entry name" value="OmpA-like_sf"/>
</dbReference>
<feature type="transmembrane region" description="Helical" evidence="6">
    <location>
        <begin position="25"/>
        <end position="42"/>
    </location>
</feature>
<sequence>MADPKDTRGAPPREMHIGKKKGTNWLAWIALLAGILALLFALSRCGRDDASAVTTVASTNTTDVVATTPNAGSATALAGTSGLGGYLAGTEAAPRTFQFEKLTFDTAKSTLRPDDAEEVGTIAAVLKQYGNTHVRIAGYADARGSDAANAALGKARADAVKAGLVAQGIAADRIETVSGGESDPVGTNATASGQAENRRTELVVTSR</sequence>
<evidence type="ECO:0000256" key="3">
    <source>
        <dbReference type="ARBA" id="ARBA00023237"/>
    </source>
</evidence>
<dbReference type="PANTHER" id="PTHR30329">
    <property type="entry name" value="STATOR ELEMENT OF FLAGELLAR MOTOR COMPLEX"/>
    <property type="match status" value="1"/>
</dbReference>
<protein>
    <submittedName>
        <fullName evidence="8">OmpA family protein</fullName>
    </submittedName>
</protein>
<dbReference type="SUPFAM" id="SSF103088">
    <property type="entry name" value="OmpA-like"/>
    <property type="match status" value="1"/>
</dbReference>
<comment type="subcellular location">
    <subcellularLocation>
        <location evidence="1">Cell outer membrane</location>
    </subcellularLocation>
</comment>
<dbReference type="InterPro" id="IPR006665">
    <property type="entry name" value="OmpA-like"/>
</dbReference>
<feature type="compositionally biased region" description="Polar residues" evidence="5">
    <location>
        <begin position="185"/>
        <end position="195"/>
    </location>
</feature>
<dbReference type="PROSITE" id="PS51123">
    <property type="entry name" value="OMPA_2"/>
    <property type="match status" value="1"/>
</dbReference>
<dbReference type="Proteomes" id="UP001220395">
    <property type="component" value="Plasmid unnamed3"/>
</dbReference>
<dbReference type="CDD" id="cd07185">
    <property type="entry name" value="OmpA_C-like"/>
    <property type="match status" value="1"/>
</dbReference>
<evidence type="ECO:0000256" key="5">
    <source>
        <dbReference type="SAM" id="MobiDB-lite"/>
    </source>
</evidence>
<organism evidence="8 9">
    <name type="scientific">Sphingomonas naphthae</name>
    <dbReference type="NCBI Taxonomy" id="1813468"/>
    <lineage>
        <taxon>Bacteria</taxon>
        <taxon>Pseudomonadati</taxon>
        <taxon>Pseudomonadota</taxon>
        <taxon>Alphaproteobacteria</taxon>
        <taxon>Sphingomonadales</taxon>
        <taxon>Sphingomonadaceae</taxon>
        <taxon>Sphingomonas</taxon>
    </lineage>
</organism>
<evidence type="ECO:0000256" key="4">
    <source>
        <dbReference type="PROSITE-ProRule" id="PRU00473"/>
    </source>
</evidence>
<dbReference type="Gene3D" id="3.30.1330.60">
    <property type="entry name" value="OmpA-like domain"/>
    <property type="match status" value="1"/>
</dbReference>
<name>A0ABY7TRT4_9SPHN</name>
<proteinExistence type="predicted"/>
<evidence type="ECO:0000256" key="2">
    <source>
        <dbReference type="ARBA" id="ARBA00023136"/>
    </source>
</evidence>
<dbReference type="PRINTS" id="PR01021">
    <property type="entry name" value="OMPADOMAIN"/>
</dbReference>
<feature type="domain" description="OmpA-like" evidence="7">
    <location>
        <begin position="91"/>
        <end position="207"/>
    </location>
</feature>
<keyword evidence="9" id="KW-1185">Reference proteome</keyword>
<keyword evidence="6" id="KW-1133">Transmembrane helix</keyword>
<keyword evidence="8" id="KW-0614">Plasmid</keyword>
<evidence type="ECO:0000259" key="7">
    <source>
        <dbReference type="PROSITE" id="PS51123"/>
    </source>
</evidence>
<dbReference type="RefSeq" id="WP_273692282.1">
    <property type="nucleotide sequence ID" value="NZ_CP117414.1"/>
</dbReference>
<dbReference type="Pfam" id="PF00691">
    <property type="entry name" value="OmpA"/>
    <property type="match status" value="1"/>
</dbReference>
<dbReference type="PANTHER" id="PTHR30329:SF21">
    <property type="entry name" value="LIPOPROTEIN YIAD-RELATED"/>
    <property type="match status" value="1"/>
</dbReference>
<gene>
    <name evidence="8" type="ORF">PQ455_20705</name>
</gene>
<evidence type="ECO:0000313" key="8">
    <source>
        <dbReference type="EMBL" id="WCT75898.1"/>
    </source>
</evidence>
<geneLocation type="plasmid" evidence="8 9">
    <name>unnamed3</name>
</geneLocation>
<keyword evidence="2 4" id="KW-0472">Membrane</keyword>
<accession>A0ABY7TRT4</accession>
<keyword evidence="6" id="KW-0812">Transmembrane</keyword>
<evidence type="ECO:0000256" key="1">
    <source>
        <dbReference type="ARBA" id="ARBA00004442"/>
    </source>
</evidence>